<keyword evidence="2" id="KW-0808">Transferase</keyword>
<proteinExistence type="predicted"/>
<keyword evidence="3" id="KW-1185">Reference proteome</keyword>
<dbReference type="PANTHER" id="PTHR30157">
    <property type="entry name" value="FERRIC REDUCTASE, NADPH-DEPENDENT"/>
    <property type="match status" value="1"/>
</dbReference>
<name>A0A7W8VBU7_9ACTN</name>
<dbReference type="Pfam" id="PF13649">
    <property type="entry name" value="Methyltransf_25"/>
    <property type="match status" value="1"/>
</dbReference>
<dbReference type="EMBL" id="JACHDB010000001">
    <property type="protein sequence ID" value="MBB5430239.1"/>
    <property type="molecule type" value="Genomic_DNA"/>
</dbReference>
<dbReference type="GO" id="GO:0016491">
    <property type="term" value="F:oxidoreductase activity"/>
    <property type="evidence" value="ECO:0007669"/>
    <property type="project" value="InterPro"/>
</dbReference>
<keyword evidence="2" id="KW-0489">Methyltransferase</keyword>
<dbReference type="InterPro" id="IPR039261">
    <property type="entry name" value="FNR_nucleotide-bd"/>
</dbReference>
<dbReference type="Pfam" id="PF08021">
    <property type="entry name" value="FAD_binding_9"/>
    <property type="match status" value="1"/>
</dbReference>
<reference evidence="2 3" key="1">
    <citation type="submission" date="2020-08" db="EMBL/GenBank/DDBJ databases">
        <title>Sequencing the genomes of 1000 actinobacteria strains.</title>
        <authorList>
            <person name="Klenk H.-P."/>
        </authorList>
    </citation>
    <scope>NUCLEOTIDE SEQUENCE [LARGE SCALE GENOMIC DNA]</scope>
    <source>
        <strain evidence="2 3">DSM 44551</strain>
    </source>
</reference>
<dbReference type="Proteomes" id="UP000572635">
    <property type="component" value="Unassembled WGS sequence"/>
</dbReference>
<dbReference type="GO" id="GO:0032259">
    <property type="term" value="P:methylation"/>
    <property type="evidence" value="ECO:0007669"/>
    <property type="project" value="UniProtKB-KW"/>
</dbReference>
<dbReference type="InterPro" id="IPR017938">
    <property type="entry name" value="Riboflavin_synthase-like_b-brl"/>
</dbReference>
<accession>A0A7W8VBU7</accession>
<dbReference type="InterPro" id="IPR013113">
    <property type="entry name" value="SIP_FAD-bd"/>
</dbReference>
<feature type="domain" description="FAD-binding FR-type" evidence="1">
    <location>
        <begin position="1"/>
        <end position="145"/>
    </location>
</feature>
<dbReference type="Gene3D" id="3.40.50.80">
    <property type="entry name" value="Nucleotide-binding domain of ferredoxin-NADP reductase (FNR) module"/>
    <property type="match status" value="1"/>
</dbReference>
<dbReference type="InterPro" id="IPR017927">
    <property type="entry name" value="FAD-bd_FR_type"/>
</dbReference>
<sequence>MARQLPVRLIRTVATRRLGPHMARVTFGGPDLADLTLDGPDRQVKLLFPRPGQSEPVLPGASAGGDVMGWYSAFMELPEQARPWMRSYTLRAHDPAAGTVDIDFVLHGAAGGGSPDDGPATRWARTAAPGDVLGMFGPSEEYAAPLAIERAYGTGARILLAGDDTALPAIGTILEHLPRGTAASVFAEVAGADDELDLPRPEGAEVHWVHRGPRARPGSGTALLDAVRAADLGGGPLFAWLAGEAGTVRALRRHLVGDRGVDKRSIDFTGYWRQRLTQDDAPTEEDMAEAQERLALADPGGPAEAAPSPSPARAAFDDAYSSAAAPWETGRPQPAVVELEKEGRSRGTVLDVGCGTGENALHLAERGHDVVGVDFSPVALERARAGAAARGARVRFEQADALDLPADRAYDTVLDSALFHVFSAEERSRYTASLHRACRPGGRVHVLALSDEGPGFGPQVGAEAIREAFGAGWVLERLERTGYEGVTGPEGASERLGTLPAWIATARRV</sequence>
<protein>
    <submittedName>
        <fullName evidence="2">NADPH-dependent ferric siderophore reductase/SAM-dependent methyltransferase</fullName>
    </submittedName>
</protein>
<dbReference type="Gene3D" id="2.40.30.10">
    <property type="entry name" value="Translation factors"/>
    <property type="match status" value="1"/>
</dbReference>
<dbReference type="SUPFAM" id="SSF53335">
    <property type="entry name" value="S-adenosyl-L-methionine-dependent methyltransferases"/>
    <property type="match status" value="1"/>
</dbReference>
<dbReference type="InterPro" id="IPR039374">
    <property type="entry name" value="SIP_fam"/>
</dbReference>
<dbReference type="SUPFAM" id="SSF63380">
    <property type="entry name" value="Riboflavin synthase domain-like"/>
    <property type="match status" value="1"/>
</dbReference>
<organism evidence="2 3">
    <name type="scientific">Nocardiopsis composta</name>
    <dbReference type="NCBI Taxonomy" id="157465"/>
    <lineage>
        <taxon>Bacteria</taxon>
        <taxon>Bacillati</taxon>
        <taxon>Actinomycetota</taxon>
        <taxon>Actinomycetes</taxon>
        <taxon>Streptosporangiales</taxon>
        <taxon>Nocardiopsidaceae</taxon>
        <taxon>Nocardiopsis</taxon>
    </lineage>
</organism>
<dbReference type="RefSeq" id="WP_312893456.1">
    <property type="nucleotide sequence ID" value="NZ_BAAAJD010000048.1"/>
</dbReference>
<evidence type="ECO:0000259" key="1">
    <source>
        <dbReference type="PROSITE" id="PS51384"/>
    </source>
</evidence>
<gene>
    <name evidence="2" type="ORF">HDA36_000323</name>
</gene>
<dbReference type="GO" id="GO:0008168">
    <property type="term" value="F:methyltransferase activity"/>
    <property type="evidence" value="ECO:0007669"/>
    <property type="project" value="UniProtKB-KW"/>
</dbReference>
<dbReference type="CDD" id="cd06193">
    <property type="entry name" value="siderophore_interacting"/>
    <property type="match status" value="1"/>
</dbReference>
<dbReference type="AlphaFoldDB" id="A0A7W8VBU7"/>
<dbReference type="PROSITE" id="PS51384">
    <property type="entry name" value="FAD_FR"/>
    <property type="match status" value="1"/>
</dbReference>
<dbReference type="CDD" id="cd02440">
    <property type="entry name" value="AdoMet_MTases"/>
    <property type="match status" value="1"/>
</dbReference>
<evidence type="ECO:0000313" key="2">
    <source>
        <dbReference type="EMBL" id="MBB5430239.1"/>
    </source>
</evidence>
<dbReference type="Gene3D" id="3.40.50.150">
    <property type="entry name" value="Vaccinia Virus protein VP39"/>
    <property type="match status" value="1"/>
</dbReference>
<dbReference type="Pfam" id="PF04954">
    <property type="entry name" value="SIP"/>
    <property type="match status" value="1"/>
</dbReference>
<dbReference type="PANTHER" id="PTHR30157:SF0">
    <property type="entry name" value="NADPH-DEPENDENT FERRIC-CHELATE REDUCTASE"/>
    <property type="match status" value="1"/>
</dbReference>
<comment type="caution">
    <text evidence="2">The sequence shown here is derived from an EMBL/GenBank/DDBJ whole genome shotgun (WGS) entry which is preliminary data.</text>
</comment>
<evidence type="ECO:0000313" key="3">
    <source>
        <dbReference type="Proteomes" id="UP000572635"/>
    </source>
</evidence>
<dbReference type="InterPro" id="IPR007037">
    <property type="entry name" value="SIP_rossman_dom"/>
</dbReference>
<dbReference type="InterPro" id="IPR041698">
    <property type="entry name" value="Methyltransf_25"/>
</dbReference>
<dbReference type="InterPro" id="IPR029063">
    <property type="entry name" value="SAM-dependent_MTases_sf"/>
</dbReference>